<keyword evidence="4 7" id="KW-0812">Transmembrane</keyword>
<dbReference type="Proteomes" id="UP000275401">
    <property type="component" value="Unassembled WGS sequence"/>
</dbReference>
<accession>A0A3M8SLU3</accession>
<reference evidence="9 10" key="1">
    <citation type="submission" date="2018-11" db="EMBL/GenBank/DDBJ databases">
        <title>The Potential of Streptomyces as Biocontrol Agents against the Tomato grey mould, Botrytis cinerea (Gray mold) Frontiers in Microbiology.</title>
        <authorList>
            <person name="Li D."/>
        </authorList>
    </citation>
    <scope>NUCLEOTIDE SEQUENCE [LARGE SCALE GENOMIC DNA]</scope>
    <source>
        <strain evidence="9 10">NEAU-LD23</strain>
    </source>
</reference>
<sequence length="107" mass="10728">MAYLLLLAAITAELIGTSLLKSTAGFSRPGPALACLASYAVACFLLARAIHDGMQVGVGYALWSGLGTALIVVIGLLFLGEPLTAAKALGVALVIGGVITLNLGSTQ</sequence>
<comment type="caution">
    <text evidence="9">The sequence shown here is derived from an EMBL/GenBank/DDBJ whole genome shotgun (WGS) entry which is preliminary data.</text>
</comment>
<evidence type="ECO:0000256" key="6">
    <source>
        <dbReference type="ARBA" id="ARBA00023136"/>
    </source>
</evidence>
<organism evidence="9 10">
    <name type="scientific">Streptomyces botrytidirepellens</name>
    <dbReference type="NCBI Taxonomy" id="2486417"/>
    <lineage>
        <taxon>Bacteria</taxon>
        <taxon>Bacillati</taxon>
        <taxon>Actinomycetota</taxon>
        <taxon>Actinomycetes</taxon>
        <taxon>Kitasatosporales</taxon>
        <taxon>Streptomycetaceae</taxon>
        <taxon>Streptomyces</taxon>
    </lineage>
</organism>
<dbReference type="RefSeq" id="WP_009718717.1">
    <property type="nucleotide sequence ID" value="NZ_RIBZ01000863.1"/>
</dbReference>
<feature type="transmembrane region" description="Helical" evidence="8">
    <location>
        <begin position="85"/>
        <end position="104"/>
    </location>
</feature>
<protein>
    <submittedName>
        <fullName evidence="9">Multidrug efflux SMR transporter</fullName>
    </submittedName>
</protein>
<evidence type="ECO:0000313" key="9">
    <source>
        <dbReference type="EMBL" id="RNF81615.1"/>
    </source>
</evidence>
<dbReference type="InterPro" id="IPR000390">
    <property type="entry name" value="Small_drug/metabolite_transptr"/>
</dbReference>
<evidence type="ECO:0000256" key="1">
    <source>
        <dbReference type="ARBA" id="ARBA00004651"/>
    </source>
</evidence>
<dbReference type="AlphaFoldDB" id="A0A3M8SLU3"/>
<dbReference type="GO" id="GO:0022857">
    <property type="term" value="F:transmembrane transporter activity"/>
    <property type="evidence" value="ECO:0007669"/>
    <property type="project" value="InterPro"/>
</dbReference>
<dbReference type="InterPro" id="IPR045324">
    <property type="entry name" value="Small_multidrug_res"/>
</dbReference>
<keyword evidence="6 8" id="KW-0472">Membrane</keyword>
<feature type="transmembrane region" description="Helical" evidence="8">
    <location>
        <begin position="59"/>
        <end position="79"/>
    </location>
</feature>
<evidence type="ECO:0000256" key="2">
    <source>
        <dbReference type="ARBA" id="ARBA00022448"/>
    </source>
</evidence>
<dbReference type="Pfam" id="PF00893">
    <property type="entry name" value="Multi_Drug_Res"/>
    <property type="match status" value="1"/>
</dbReference>
<evidence type="ECO:0000256" key="8">
    <source>
        <dbReference type="SAM" id="Phobius"/>
    </source>
</evidence>
<keyword evidence="10" id="KW-1185">Reference proteome</keyword>
<dbReference type="PANTHER" id="PTHR30561">
    <property type="entry name" value="SMR FAMILY PROTON-DEPENDENT DRUG EFFLUX TRANSPORTER SUGE"/>
    <property type="match status" value="1"/>
</dbReference>
<dbReference type="GO" id="GO:0005886">
    <property type="term" value="C:plasma membrane"/>
    <property type="evidence" value="ECO:0007669"/>
    <property type="project" value="UniProtKB-SubCell"/>
</dbReference>
<dbReference type="EMBL" id="RIBZ01000863">
    <property type="protein sequence ID" value="RNF81615.1"/>
    <property type="molecule type" value="Genomic_DNA"/>
</dbReference>
<comment type="subcellular location">
    <subcellularLocation>
        <location evidence="1 7">Cell membrane</location>
        <topology evidence="1 7">Multi-pass membrane protein</topology>
    </subcellularLocation>
</comment>
<keyword evidence="3" id="KW-1003">Cell membrane</keyword>
<evidence type="ECO:0000256" key="7">
    <source>
        <dbReference type="RuleBase" id="RU003942"/>
    </source>
</evidence>
<dbReference type="SUPFAM" id="SSF103481">
    <property type="entry name" value="Multidrug resistance efflux transporter EmrE"/>
    <property type="match status" value="1"/>
</dbReference>
<comment type="similarity">
    <text evidence="7">Belongs to the drug/metabolite transporter (DMT) superfamily. Small multidrug resistance (SMR) (TC 2.A.7.1) family.</text>
</comment>
<gene>
    <name evidence="9" type="ORF">EEJ42_46310</name>
</gene>
<proteinExistence type="inferred from homology"/>
<dbReference type="Gene3D" id="1.10.3730.20">
    <property type="match status" value="1"/>
</dbReference>
<name>A0A3M8SLU3_9ACTN</name>
<evidence type="ECO:0000256" key="3">
    <source>
        <dbReference type="ARBA" id="ARBA00022475"/>
    </source>
</evidence>
<dbReference type="PANTHER" id="PTHR30561:SF1">
    <property type="entry name" value="MULTIDRUG TRANSPORTER EMRE"/>
    <property type="match status" value="1"/>
</dbReference>
<keyword evidence="2" id="KW-0813">Transport</keyword>
<feature type="transmembrane region" description="Helical" evidence="8">
    <location>
        <begin position="30"/>
        <end position="47"/>
    </location>
</feature>
<dbReference type="InterPro" id="IPR037185">
    <property type="entry name" value="EmrE-like"/>
</dbReference>
<evidence type="ECO:0000313" key="10">
    <source>
        <dbReference type="Proteomes" id="UP000275401"/>
    </source>
</evidence>
<evidence type="ECO:0000256" key="4">
    <source>
        <dbReference type="ARBA" id="ARBA00022692"/>
    </source>
</evidence>
<keyword evidence="5 8" id="KW-1133">Transmembrane helix</keyword>
<evidence type="ECO:0000256" key="5">
    <source>
        <dbReference type="ARBA" id="ARBA00022989"/>
    </source>
</evidence>